<keyword evidence="1" id="KW-0472">Membrane</keyword>
<feature type="transmembrane region" description="Helical" evidence="1">
    <location>
        <begin position="133"/>
        <end position="154"/>
    </location>
</feature>
<keyword evidence="1" id="KW-1133">Transmembrane helix</keyword>
<feature type="transmembrane region" description="Helical" evidence="1">
    <location>
        <begin position="104"/>
        <end position="127"/>
    </location>
</feature>
<keyword evidence="1" id="KW-0812">Transmembrane</keyword>
<feature type="transmembrane region" description="Helical" evidence="1">
    <location>
        <begin position="21"/>
        <end position="37"/>
    </location>
</feature>
<dbReference type="EMBL" id="SMFP01000003">
    <property type="protein sequence ID" value="TDE39531.1"/>
    <property type="molecule type" value="Genomic_DNA"/>
</dbReference>
<name>A0A4R5EX42_9RHOB</name>
<gene>
    <name evidence="2" type="ORF">E1B25_05625</name>
</gene>
<dbReference type="InterPro" id="IPR018723">
    <property type="entry name" value="DUF2254_membrane"/>
</dbReference>
<reference evidence="2 3" key="1">
    <citation type="submission" date="2019-03" db="EMBL/GenBank/DDBJ databases">
        <authorList>
            <person name="Zhang S."/>
        </authorList>
    </citation>
    <scope>NUCLEOTIDE SEQUENCE [LARGE SCALE GENOMIC DNA]</scope>
    <source>
        <strain evidence="2 3">S4J41</strain>
    </source>
</reference>
<sequence>MKTRLIHNVLQLRKRLWAKPLLYCFMAVVASFFAQAADYGSLGYVLPEIEADTIQTLLSIISSSMLAVATFAVGSMVASYASASSSATPRAFALVLADDVSQTALSSFIGAFIFSIVSIVALKTGFYGAGGRFVLFVMTLAIFAWVILTFVRWVDNIARLGRLGTTIDKAEAAALACLKERRLMPFLGGVEKTCSTELTGTKVFCDDIGYIQYVDMGALQTIAVENDIRIMVDAMPGSFLAPGRPIAILDTNDEVDEKIPRRIASAFVFGDNRTFDEDPRFGLIVLSEIASRALSPAVNDSGTAIVIIGRFVRLFAAWAAPVEDDEKIEEKYDRVIIPTLSLAEMFDDAFTAMARDGAGTVEVGIRLQKAFLSLSTLDYAGFRDEARRHSALALERANGSLSLKDDFNRVERIARLLD</sequence>
<evidence type="ECO:0000313" key="2">
    <source>
        <dbReference type="EMBL" id="TDE39531.1"/>
    </source>
</evidence>
<protein>
    <submittedName>
        <fullName evidence="2">DUF2254 domain-containing protein</fullName>
    </submittedName>
</protein>
<dbReference type="AlphaFoldDB" id="A0A4R5EX42"/>
<feature type="transmembrane region" description="Helical" evidence="1">
    <location>
        <begin position="57"/>
        <end position="83"/>
    </location>
</feature>
<accession>A0A4R5EX42</accession>
<organism evidence="2 3">
    <name type="scientific">Antarcticimicrobium sediminis</name>
    <dbReference type="NCBI Taxonomy" id="2546227"/>
    <lineage>
        <taxon>Bacteria</taxon>
        <taxon>Pseudomonadati</taxon>
        <taxon>Pseudomonadota</taxon>
        <taxon>Alphaproteobacteria</taxon>
        <taxon>Rhodobacterales</taxon>
        <taxon>Paracoccaceae</taxon>
        <taxon>Antarcticimicrobium</taxon>
    </lineage>
</organism>
<comment type="caution">
    <text evidence="2">The sequence shown here is derived from an EMBL/GenBank/DDBJ whole genome shotgun (WGS) entry which is preliminary data.</text>
</comment>
<evidence type="ECO:0000313" key="3">
    <source>
        <dbReference type="Proteomes" id="UP000294662"/>
    </source>
</evidence>
<proteinExistence type="predicted"/>
<keyword evidence="3" id="KW-1185">Reference proteome</keyword>
<dbReference type="Pfam" id="PF10011">
    <property type="entry name" value="DUF2254"/>
    <property type="match status" value="1"/>
</dbReference>
<dbReference type="RefSeq" id="WP_132827767.1">
    <property type="nucleotide sequence ID" value="NZ_SMFP01000003.1"/>
</dbReference>
<dbReference type="OrthoDB" id="2955631at2"/>
<evidence type="ECO:0000256" key="1">
    <source>
        <dbReference type="SAM" id="Phobius"/>
    </source>
</evidence>
<dbReference type="Proteomes" id="UP000294662">
    <property type="component" value="Unassembled WGS sequence"/>
</dbReference>